<evidence type="ECO:0000313" key="2">
    <source>
        <dbReference type="EMBL" id="GAL86743.1"/>
    </source>
</evidence>
<feature type="domain" description="Secretion system C-terminal sorting" evidence="1">
    <location>
        <begin position="559"/>
        <end position="634"/>
    </location>
</feature>
<dbReference type="NCBIfam" id="TIGR04183">
    <property type="entry name" value="Por_Secre_tail"/>
    <property type="match status" value="1"/>
</dbReference>
<keyword evidence="3" id="KW-1185">Reference proteome</keyword>
<dbReference type="STRING" id="153721.MYP_3973"/>
<gene>
    <name evidence="2" type="ORF">MYP_3973</name>
</gene>
<name>A0A098LL37_9BACT</name>
<organism evidence="2 3">
    <name type="scientific">Sporocytophaga myxococcoides</name>
    <dbReference type="NCBI Taxonomy" id="153721"/>
    <lineage>
        <taxon>Bacteria</taxon>
        <taxon>Pseudomonadati</taxon>
        <taxon>Bacteroidota</taxon>
        <taxon>Cytophagia</taxon>
        <taxon>Cytophagales</taxon>
        <taxon>Cytophagaceae</taxon>
        <taxon>Sporocytophaga</taxon>
    </lineage>
</organism>
<dbReference type="OrthoDB" id="1489153at2"/>
<evidence type="ECO:0000313" key="3">
    <source>
        <dbReference type="Proteomes" id="UP000030185"/>
    </source>
</evidence>
<dbReference type="eggNOG" id="COG1520">
    <property type="taxonomic scope" value="Bacteria"/>
</dbReference>
<accession>A0A098LL37</accession>
<dbReference type="AlphaFoldDB" id="A0A098LL37"/>
<proteinExistence type="predicted"/>
<dbReference type="Pfam" id="PF18962">
    <property type="entry name" value="Por_Secre_tail"/>
    <property type="match status" value="1"/>
</dbReference>
<protein>
    <recommendedName>
        <fullName evidence="1">Secretion system C-terminal sorting domain-containing protein</fullName>
    </recommendedName>
</protein>
<dbReference type="InterPro" id="IPR026444">
    <property type="entry name" value="Secre_tail"/>
</dbReference>
<sequence>MIEYTTLLIIMFYLFNLNLPAMIQKLLLFTLFFVTIHISMAQPQKLANVASSAGQHFKINSTVLFSDHNLWKTDGTPGSTLKLTSFGIQNQVREQIASGNVLYFTVDGNGGYINQLWKSDGTVSGTVPVKIFTPANENSISNLCYWNGTTYFMVQDRLYKTDGTEAGTIQIKDLGLTSLTGTADALFYIKNTLFIEYQNQLWKSDGTTSGTTYLQSFDYMNYLNSFSDYAMLEIIDSAHGREPWKLDEAGNIQLIKDINPGPTGSVGWGYSNSGCEFNGYYYFSVSNPHRLFRTDGTEAGTTEYMDGIVDVRPLNDKLYIFSNNELWRTDGTSSPQLVRAFDKVLGTYCTIGDLIVTSEGGKKLWVFNSNNDSFKFITEYPDTDTDTLRMPDIGSIIPVGNDVYFTLQTEEIKFEEFEDDYSNTFYEFFKYSPFQSGVTSFILVDASTGTDIRPLKSVDTVYTDEAVTIQAYTFGSDFTSVEFYLNNVLYKTTSIEPYTLGDYTSGDFLQWLKEEGIYKIKALTVSDSNTLSTTAMLHVVNREVATINNLNKGHSKIEIYPNPVTDCMSIKIDDIDEAAFITIADLNGREFYTGKRPINSNGIIETDLSGLPLESGIYIVKVTTESGMRISKVVKNKWD</sequence>
<comment type="caution">
    <text evidence="2">The sequence shown here is derived from an EMBL/GenBank/DDBJ whole genome shotgun (WGS) entry which is preliminary data.</text>
</comment>
<dbReference type="EMBL" id="BBLT01000009">
    <property type="protein sequence ID" value="GAL86743.1"/>
    <property type="molecule type" value="Genomic_DNA"/>
</dbReference>
<dbReference type="Proteomes" id="UP000030185">
    <property type="component" value="Unassembled WGS sequence"/>
</dbReference>
<reference evidence="2 3" key="1">
    <citation type="submission" date="2014-09" db="EMBL/GenBank/DDBJ databases">
        <title>Sporocytophaga myxococcoides PG-01 genome sequencing.</title>
        <authorList>
            <person name="Liu L."/>
            <person name="Gao P.J."/>
            <person name="Chen G.J."/>
            <person name="Wang L.S."/>
        </authorList>
    </citation>
    <scope>NUCLEOTIDE SEQUENCE [LARGE SCALE GENOMIC DNA]</scope>
    <source>
        <strain evidence="2 3">PG-01</strain>
    </source>
</reference>
<evidence type="ECO:0000259" key="1">
    <source>
        <dbReference type="Pfam" id="PF18962"/>
    </source>
</evidence>